<feature type="domain" description="OmpA-like" evidence="10">
    <location>
        <begin position="43"/>
        <end position="160"/>
    </location>
</feature>
<dbReference type="HAMAP" id="MF_02204">
    <property type="entry name" value="Pal"/>
    <property type="match status" value="1"/>
</dbReference>
<evidence type="ECO:0000256" key="1">
    <source>
        <dbReference type="ARBA" id="ARBA00022618"/>
    </source>
</evidence>
<keyword evidence="2 8" id="KW-0732">Signal</keyword>
<dbReference type="InterPro" id="IPR006665">
    <property type="entry name" value="OmpA-like"/>
</dbReference>
<dbReference type="NCBIfam" id="TIGR02802">
    <property type="entry name" value="Pal_lipo"/>
    <property type="match status" value="1"/>
</dbReference>
<comment type="similarity">
    <text evidence="8">Belongs to the Pal lipoprotein family.</text>
</comment>
<dbReference type="InterPro" id="IPR006664">
    <property type="entry name" value="OMP_bac"/>
</dbReference>
<feature type="signal peptide" evidence="9">
    <location>
        <begin position="1"/>
        <end position="22"/>
    </location>
</feature>
<sequence length="161" mass="17657">MTRLFSILLLALSLSACQGSHTESNKAATDYAAELDSSASFSHQLLSLSKNNIIYFPLDSSVIADEYTEYLKATGTFLANNPTVGVVIEGHADERGTPEYNIVLGEKRARTVESVLISYGVRAEQLDIVSFGKSRPAVLGHNETSWSMNRRAVLDFQELPE</sequence>
<keyword evidence="5 8" id="KW-0998">Cell outer membrane</keyword>
<evidence type="ECO:0000256" key="6">
    <source>
        <dbReference type="ARBA" id="ARBA00023288"/>
    </source>
</evidence>
<evidence type="ECO:0000256" key="3">
    <source>
        <dbReference type="ARBA" id="ARBA00023136"/>
    </source>
</evidence>
<accession>A0AAN0S3X8</accession>
<proteinExistence type="inferred from homology"/>
<dbReference type="InterPro" id="IPR014169">
    <property type="entry name" value="Pal_lipo_C"/>
</dbReference>
<keyword evidence="4 8" id="KW-0564">Palmitate</keyword>
<keyword evidence="7 8" id="KW-0131">Cell cycle</keyword>
<comment type="subunit">
    <text evidence="8">The Tol-Pal system is composed of five core proteins: the inner membrane proteins TolA, TolQ and TolR, the periplasmic protein TolB and the outer membrane protein Pal. They form a network linking the inner and outer membranes and the peptidoglycan layer.</text>
</comment>
<feature type="chain" id="PRO_5042996263" description="Peptidoglycan-associated lipoprotein" evidence="9">
    <location>
        <begin position="23"/>
        <end position="161"/>
    </location>
</feature>
<evidence type="ECO:0000313" key="12">
    <source>
        <dbReference type="Proteomes" id="UP000029516"/>
    </source>
</evidence>
<dbReference type="Proteomes" id="UP000029516">
    <property type="component" value="Chromosome"/>
</dbReference>
<keyword evidence="6 8" id="KW-0449">Lipoprotein</keyword>
<dbReference type="Pfam" id="PF00691">
    <property type="entry name" value="OmpA"/>
    <property type="match status" value="1"/>
</dbReference>
<name>A0AAN0S3X8_9ENTR</name>
<evidence type="ECO:0000256" key="9">
    <source>
        <dbReference type="SAM" id="SignalP"/>
    </source>
</evidence>
<dbReference type="PANTHER" id="PTHR30329">
    <property type="entry name" value="STATOR ELEMENT OF FLAGELLAR MOTOR COMPLEX"/>
    <property type="match status" value="1"/>
</dbReference>
<keyword evidence="3 8" id="KW-0472">Membrane</keyword>
<organism evidence="11 12">
    <name type="scientific">Cedecea neteri</name>
    <dbReference type="NCBI Taxonomy" id="158822"/>
    <lineage>
        <taxon>Bacteria</taxon>
        <taxon>Pseudomonadati</taxon>
        <taxon>Pseudomonadota</taxon>
        <taxon>Gammaproteobacteria</taxon>
        <taxon>Enterobacterales</taxon>
        <taxon>Enterobacteriaceae</taxon>
        <taxon>Cedecea</taxon>
    </lineage>
</organism>
<dbReference type="InterPro" id="IPR006690">
    <property type="entry name" value="OMPA-like_CS"/>
</dbReference>
<dbReference type="PRINTS" id="PR01021">
    <property type="entry name" value="OMPADOMAIN"/>
</dbReference>
<comment type="subcellular location">
    <subcellularLocation>
        <location evidence="8">Cell outer membrane</location>
        <topology evidence="8">Lipid-anchor</topology>
    </subcellularLocation>
</comment>
<gene>
    <name evidence="8" type="primary">pal</name>
    <name evidence="11" type="ORF">LH23_10500</name>
</gene>
<evidence type="ECO:0000256" key="8">
    <source>
        <dbReference type="HAMAP-Rule" id="MF_02204"/>
    </source>
</evidence>
<dbReference type="Gene3D" id="3.30.1330.60">
    <property type="entry name" value="OmpA-like domain"/>
    <property type="match status" value="1"/>
</dbReference>
<keyword evidence="1 8" id="KW-0132">Cell division</keyword>
<dbReference type="SUPFAM" id="SSF103088">
    <property type="entry name" value="OmpA-like"/>
    <property type="match status" value="1"/>
</dbReference>
<dbReference type="PROSITE" id="PS01068">
    <property type="entry name" value="OMPA_1"/>
    <property type="match status" value="1"/>
</dbReference>
<dbReference type="InterPro" id="IPR036737">
    <property type="entry name" value="OmpA-like_sf"/>
</dbReference>
<evidence type="ECO:0000259" key="10">
    <source>
        <dbReference type="PROSITE" id="PS51123"/>
    </source>
</evidence>
<dbReference type="InterPro" id="IPR039001">
    <property type="entry name" value="Pal"/>
</dbReference>
<reference evidence="11 12" key="1">
    <citation type="submission" date="2014-09" db="EMBL/GenBank/DDBJ databases">
        <authorList>
            <person name="Chan K.-G."/>
        </authorList>
    </citation>
    <scope>NUCLEOTIDE SEQUENCE [LARGE SCALE GENOMIC DNA]</scope>
    <source>
        <strain evidence="11 12">M006</strain>
    </source>
</reference>
<evidence type="ECO:0000313" key="11">
    <source>
        <dbReference type="EMBL" id="AIR61078.1"/>
    </source>
</evidence>
<evidence type="ECO:0000256" key="4">
    <source>
        <dbReference type="ARBA" id="ARBA00023139"/>
    </source>
</evidence>
<dbReference type="PROSITE" id="PS51257">
    <property type="entry name" value="PROKAR_LIPOPROTEIN"/>
    <property type="match status" value="1"/>
</dbReference>
<dbReference type="PROSITE" id="PS51123">
    <property type="entry name" value="OMPA_2"/>
    <property type="match status" value="1"/>
</dbReference>
<dbReference type="GO" id="GO:0009279">
    <property type="term" value="C:cell outer membrane"/>
    <property type="evidence" value="ECO:0007669"/>
    <property type="project" value="UniProtKB-SubCell"/>
</dbReference>
<dbReference type="InterPro" id="IPR050330">
    <property type="entry name" value="Bact_OuterMem_StrucFunc"/>
</dbReference>
<dbReference type="CDD" id="cd07185">
    <property type="entry name" value="OmpA_C-like"/>
    <property type="match status" value="1"/>
</dbReference>
<dbReference type="PANTHER" id="PTHR30329:SF21">
    <property type="entry name" value="LIPOPROTEIN YIAD-RELATED"/>
    <property type="match status" value="1"/>
</dbReference>
<protein>
    <recommendedName>
        <fullName evidence="8">Peptidoglycan-associated lipoprotein</fullName>
        <shortName evidence="8">PAL</shortName>
    </recommendedName>
</protein>
<dbReference type="EMBL" id="CP009458">
    <property type="protein sequence ID" value="AIR61078.1"/>
    <property type="molecule type" value="Genomic_DNA"/>
</dbReference>
<dbReference type="AlphaFoldDB" id="A0AAN0S3X8"/>
<evidence type="ECO:0000256" key="5">
    <source>
        <dbReference type="ARBA" id="ARBA00023237"/>
    </source>
</evidence>
<comment type="function">
    <text evidence="8">Part of the Tol-Pal system, which plays a role in outer membrane invagination during cell division and is important for maintaining outer membrane integrity.</text>
</comment>
<dbReference type="GO" id="GO:0051301">
    <property type="term" value="P:cell division"/>
    <property type="evidence" value="ECO:0007669"/>
    <property type="project" value="UniProtKB-UniRule"/>
</dbReference>
<evidence type="ECO:0000256" key="7">
    <source>
        <dbReference type="ARBA" id="ARBA00023306"/>
    </source>
</evidence>
<evidence type="ECO:0000256" key="2">
    <source>
        <dbReference type="ARBA" id="ARBA00022729"/>
    </source>
</evidence>
<dbReference type="KEGG" id="cem:LH23_10500"/>